<evidence type="ECO:0000313" key="3">
    <source>
        <dbReference type="Proteomes" id="UP000388235"/>
    </source>
</evidence>
<dbReference type="GO" id="GO:0061503">
    <property type="term" value="F:tRNA threonylcarbamoyladenosine dehydratase"/>
    <property type="evidence" value="ECO:0007669"/>
    <property type="project" value="TreeGrafter"/>
</dbReference>
<reference evidence="2 3" key="1">
    <citation type="submission" date="2019-11" db="EMBL/GenBank/DDBJ databases">
        <authorList>
            <person name="Khan S.A."/>
            <person name="Jeon C.O."/>
            <person name="Chun B.H."/>
        </authorList>
    </citation>
    <scope>NUCLEOTIDE SEQUENCE [LARGE SCALE GENOMIC DNA]</scope>
    <source>
        <strain evidence="2 3">IMCC 1097</strain>
    </source>
</reference>
<dbReference type="InterPro" id="IPR045886">
    <property type="entry name" value="ThiF/MoeB/HesA"/>
</dbReference>
<organism evidence="2 3">
    <name type="scientific">Litorivicinus lipolyticus</name>
    <dbReference type="NCBI Taxonomy" id="418701"/>
    <lineage>
        <taxon>Bacteria</taxon>
        <taxon>Pseudomonadati</taxon>
        <taxon>Pseudomonadota</taxon>
        <taxon>Gammaproteobacteria</taxon>
        <taxon>Oceanospirillales</taxon>
        <taxon>Litorivicinaceae</taxon>
        <taxon>Litorivicinus</taxon>
    </lineage>
</organism>
<dbReference type="SUPFAM" id="SSF69572">
    <property type="entry name" value="Activating enzymes of the ubiquitin-like proteins"/>
    <property type="match status" value="1"/>
</dbReference>
<dbReference type="CDD" id="cd00755">
    <property type="entry name" value="YgdL_like"/>
    <property type="match status" value="1"/>
</dbReference>
<dbReference type="EMBL" id="CP045871">
    <property type="protein sequence ID" value="QGG79920.1"/>
    <property type="molecule type" value="Genomic_DNA"/>
</dbReference>
<dbReference type="InterPro" id="IPR000594">
    <property type="entry name" value="ThiF_NAD_FAD-bd"/>
</dbReference>
<dbReference type="PANTHER" id="PTHR43267">
    <property type="entry name" value="TRNA THREONYLCARBAMOYLADENOSINE DEHYDRATASE"/>
    <property type="match status" value="1"/>
</dbReference>
<feature type="domain" description="THIF-type NAD/FAD binding fold" evidence="1">
    <location>
        <begin position="12"/>
        <end position="150"/>
    </location>
</feature>
<gene>
    <name evidence="2" type="ORF">GH975_04735</name>
</gene>
<dbReference type="AlphaFoldDB" id="A0A5Q2QDJ2"/>
<dbReference type="PANTHER" id="PTHR43267:SF1">
    <property type="entry name" value="TRNA THREONYLCARBAMOYLADENOSINE DEHYDRATASE"/>
    <property type="match status" value="1"/>
</dbReference>
<accession>A0A5Q2QDJ2</accession>
<dbReference type="KEGG" id="llp:GH975_04735"/>
<dbReference type="Proteomes" id="UP000388235">
    <property type="component" value="Chromosome"/>
</dbReference>
<protein>
    <submittedName>
        <fullName evidence="2">tRNA cyclic N6-threonylcarbamoyladenosine(37) synthase TcdA</fullName>
    </submittedName>
</protein>
<dbReference type="Pfam" id="PF00899">
    <property type="entry name" value="ThiF"/>
    <property type="match status" value="1"/>
</dbReference>
<evidence type="ECO:0000259" key="1">
    <source>
        <dbReference type="Pfam" id="PF00899"/>
    </source>
</evidence>
<dbReference type="Gene3D" id="3.40.50.720">
    <property type="entry name" value="NAD(P)-binding Rossmann-like Domain"/>
    <property type="match status" value="1"/>
</dbReference>
<dbReference type="GO" id="GO:0008641">
    <property type="term" value="F:ubiquitin-like modifier activating enzyme activity"/>
    <property type="evidence" value="ECO:0007669"/>
    <property type="project" value="InterPro"/>
</dbReference>
<name>A0A5Q2QDJ2_9GAMM</name>
<dbReference type="RefSeq" id="WP_153713424.1">
    <property type="nucleotide sequence ID" value="NZ_CP045871.1"/>
</dbReference>
<keyword evidence="3" id="KW-1185">Reference proteome</keyword>
<sequence length="251" mass="26105">MDLQRFAGIARCYGTDGYARLAQARVCVVGIGGVGSWVAEALARSGVGYLRLIDLDDLCVSNTNRQLPALAGNFGDNKAEAMAARIRLINPACQVEAVADFVTVANVQASLADVDAVIDACDTLMAKQAIVVAAKRLKLPCFVSGAAGGQIDPGQIASADLSKVIQDPLLAKLRRELRAAGWPKDGKKMAVPCVYSTEQPRYPSADGGTQAKRSADAVGGLDCGGGLGASMPVTATFAMHLVALCLARLTR</sequence>
<evidence type="ECO:0000313" key="2">
    <source>
        <dbReference type="EMBL" id="QGG79920.1"/>
    </source>
</evidence>
<dbReference type="GO" id="GO:0061504">
    <property type="term" value="P:cyclic threonylcarbamoyladenosine biosynthetic process"/>
    <property type="evidence" value="ECO:0007669"/>
    <property type="project" value="TreeGrafter"/>
</dbReference>
<dbReference type="InterPro" id="IPR035985">
    <property type="entry name" value="Ubiquitin-activating_enz"/>
</dbReference>
<dbReference type="OrthoDB" id="9804150at2"/>
<proteinExistence type="predicted"/>